<sequence length="107" mass="11655">MITTARAALYRQPKPNNVAPVQVPAADSKDVKDVAENESPTKVIPIVSTENSHIVLDAKGDSNPVKPPAELIVHRLPHFETIVVETESDNAHSPAIVCLLRKMTKRS</sequence>
<proteinExistence type="predicted"/>
<keyword evidence="2" id="KW-1185">Reference proteome</keyword>
<evidence type="ECO:0000313" key="1">
    <source>
        <dbReference type="EMBL" id="CAG9565026.1"/>
    </source>
</evidence>
<dbReference type="Proteomes" id="UP000789524">
    <property type="component" value="Unassembled WGS sequence"/>
</dbReference>
<comment type="caution">
    <text evidence="1">The sequence shown here is derived from an EMBL/GenBank/DDBJ whole genome shotgun (WGS) entry which is preliminary data.</text>
</comment>
<protein>
    <submittedName>
        <fullName evidence="1">(African queen) hypothetical protein</fullName>
    </submittedName>
</protein>
<dbReference type="AlphaFoldDB" id="A0A8J2VTN9"/>
<accession>A0A8J2VTN9</accession>
<name>A0A8J2VTN9_9NEOP</name>
<gene>
    <name evidence="1" type="ORF">DCHRY22_LOCUS5934</name>
</gene>
<organism evidence="1 2">
    <name type="scientific">Danaus chrysippus</name>
    <name type="common">African queen</name>
    <dbReference type="NCBI Taxonomy" id="151541"/>
    <lineage>
        <taxon>Eukaryota</taxon>
        <taxon>Metazoa</taxon>
        <taxon>Ecdysozoa</taxon>
        <taxon>Arthropoda</taxon>
        <taxon>Hexapoda</taxon>
        <taxon>Insecta</taxon>
        <taxon>Pterygota</taxon>
        <taxon>Neoptera</taxon>
        <taxon>Endopterygota</taxon>
        <taxon>Lepidoptera</taxon>
        <taxon>Glossata</taxon>
        <taxon>Ditrysia</taxon>
        <taxon>Papilionoidea</taxon>
        <taxon>Nymphalidae</taxon>
        <taxon>Danainae</taxon>
        <taxon>Danaini</taxon>
        <taxon>Danaina</taxon>
        <taxon>Danaus</taxon>
        <taxon>Anosia</taxon>
    </lineage>
</organism>
<reference evidence="1" key="1">
    <citation type="submission" date="2021-09" db="EMBL/GenBank/DDBJ databases">
        <authorList>
            <person name="Martin H S."/>
        </authorList>
    </citation>
    <scope>NUCLEOTIDE SEQUENCE</scope>
</reference>
<evidence type="ECO:0000313" key="2">
    <source>
        <dbReference type="Proteomes" id="UP000789524"/>
    </source>
</evidence>
<dbReference type="EMBL" id="CAKASE010000052">
    <property type="protein sequence ID" value="CAG9565026.1"/>
    <property type="molecule type" value="Genomic_DNA"/>
</dbReference>